<dbReference type="Proteomes" id="UP000004994">
    <property type="component" value="Chromosome 2"/>
</dbReference>
<dbReference type="Gramene" id="Solyc02g078665.1.1">
    <property type="protein sequence ID" value="Solyc02g078665.1.1"/>
    <property type="gene ID" value="Solyc02g078665.1"/>
</dbReference>
<name>A0A3Q7FR42_SOLLC</name>
<evidence type="ECO:0000313" key="2">
    <source>
        <dbReference type="EnsemblPlants" id="Solyc02g078665.1.1"/>
    </source>
</evidence>
<evidence type="ECO:0000313" key="3">
    <source>
        <dbReference type="Proteomes" id="UP000004994"/>
    </source>
</evidence>
<protein>
    <submittedName>
        <fullName evidence="2">Uncharacterized protein</fullName>
    </submittedName>
</protein>
<dbReference type="AlphaFoldDB" id="A0A3Q7FR42"/>
<reference evidence="2" key="1">
    <citation type="journal article" date="2012" name="Nature">
        <title>The tomato genome sequence provides insights into fleshy fruit evolution.</title>
        <authorList>
            <consortium name="Tomato Genome Consortium"/>
        </authorList>
    </citation>
    <scope>NUCLEOTIDE SEQUENCE [LARGE SCALE GENOMIC DNA]</scope>
    <source>
        <strain evidence="2">cv. Heinz 1706</strain>
    </source>
</reference>
<dbReference type="InParanoid" id="A0A3Q7FR42"/>
<sequence>MAIGACFGVPPFFSRRKHLQEEEMKETKRSPVVEKKKTPPIAVSKSFKSKGSTVRNSSRVAGNFIIMTELRNKILTLRDLLDLSPCIVFFFHSCCF</sequence>
<evidence type="ECO:0000256" key="1">
    <source>
        <dbReference type="SAM" id="MobiDB-lite"/>
    </source>
</evidence>
<keyword evidence="3" id="KW-1185">Reference proteome</keyword>
<organism evidence="2">
    <name type="scientific">Solanum lycopersicum</name>
    <name type="common">Tomato</name>
    <name type="synonym">Lycopersicon esculentum</name>
    <dbReference type="NCBI Taxonomy" id="4081"/>
    <lineage>
        <taxon>Eukaryota</taxon>
        <taxon>Viridiplantae</taxon>
        <taxon>Streptophyta</taxon>
        <taxon>Embryophyta</taxon>
        <taxon>Tracheophyta</taxon>
        <taxon>Spermatophyta</taxon>
        <taxon>Magnoliopsida</taxon>
        <taxon>eudicotyledons</taxon>
        <taxon>Gunneridae</taxon>
        <taxon>Pentapetalae</taxon>
        <taxon>asterids</taxon>
        <taxon>lamiids</taxon>
        <taxon>Solanales</taxon>
        <taxon>Solanaceae</taxon>
        <taxon>Solanoideae</taxon>
        <taxon>Solaneae</taxon>
        <taxon>Solanum</taxon>
        <taxon>Solanum subgen. Lycopersicon</taxon>
    </lineage>
</organism>
<accession>A0A3Q7FR42</accession>
<dbReference type="EnsemblPlants" id="Solyc02g078665.1.1">
    <property type="protein sequence ID" value="Solyc02g078665.1.1"/>
    <property type="gene ID" value="Solyc02g078665.1"/>
</dbReference>
<feature type="region of interest" description="Disordered" evidence="1">
    <location>
        <begin position="20"/>
        <end position="39"/>
    </location>
</feature>
<reference evidence="2" key="2">
    <citation type="submission" date="2019-01" db="UniProtKB">
        <authorList>
            <consortium name="EnsemblPlants"/>
        </authorList>
    </citation>
    <scope>IDENTIFICATION</scope>
    <source>
        <strain evidence="2">cv. Heinz 1706</strain>
    </source>
</reference>
<proteinExistence type="predicted"/>
<feature type="compositionally biased region" description="Basic and acidic residues" evidence="1">
    <location>
        <begin position="20"/>
        <end position="37"/>
    </location>
</feature>